<comment type="similarity">
    <text evidence="5">Belongs to the FlgI family.</text>
</comment>
<dbReference type="Pfam" id="PF02119">
    <property type="entry name" value="FlgI"/>
    <property type="match status" value="1"/>
</dbReference>
<dbReference type="GO" id="GO:0009428">
    <property type="term" value="C:bacterial-type flagellum basal body, distal rod, P ring"/>
    <property type="evidence" value="ECO:0007669"/>
    <property type="project" value="InterPro"/>
</dbReference>
<comment type="caution">
    <text evidence="6">The sequence shown here is derived from an EMBL/GenBank/DDBJ whole genome shotgun (WGS) entry which is preliminary data.</text>
</comment>
<dbReference type="EMBL" id="MSYM01000011">
    <property type="protein sequence ID" value="OLP07077.1"/>
    <property type="molecule type" value="Genomic_DNA"/>
</dbReference>
<evidence type="ECO:0000256" key="5">
    <source>
        <dbReference type="HAMAP-Rule" id="MF_00416"/>
    </source>
</evidence>
<name>A0A1Q8YGI4_9BURK</name>
<keyword evidence="3" id="KW-0732">Signal</keyword>
<keyword evidence="6" id="KW-0966">Cell projection</keyword>
<gene>
    <name evidence="5 6" type="primary">flgI</name>
    <name evidence="6" type="ORF">BLL52_1828</name>
</gene>
<dbReference type="PRINTS" id="PR01010">
    <property type="entry name" value="FLGPRINGFLGI"/>
</dbReference>
<evidence type="ECO:0000313" key="7">
    <source>
        <dbReference type="Proteomes" id="UP000185911"/>
    </source>
</evidence>
<reference evidence="6 7" key="1">
    <citation type="submission" date="2017-01" db="EMBL/GenBank/DDBJ databases">
        <title>Genome sequence of Rhodoferax antarcticus ANT.BR, a psychrophilic purple nonsulfur bacterium from an Antarctic microbial mat.</title>
        <authorList>
            <person name="Baker J."/>
            <person name="Riester C."/>
            <person name="Skinner B."/>
            <person name="Newell A."/>
            <person name="Swingley W."/>
            <person name="Madigan M."/>
            <person name="Jung D."/>
            <person name="Asao M."/>
            <person name="Chen M."/>
            <person name="Loughlin P."/>
            <person name="Pan H."/>
            <person name="Lin S."/>
            <person name="Li N."/>
            <person name="Shaw J."/>
            <person name="Prado M."/>
            <person name="Sherman C."/>
            <person name="Li X."/>
            <person name="Tang J."/>
            <person name="Blankenship R."/>
            <person name="Zhao T."/>
            <person name="Touchman J."/>
            <person name="Sattley M."/>
        </authorList>
    </citation>
    <scope>NUCLEOTIDE SEQUENCE [LARGE SCALE GENOMIC DNA]</scope>
    <source>
        <strain evidence="6 7">ANT.BR</strain>
    </source>
</reference>
<evidence type="ECO:0000256" key="1">
    <source>
        <dbReference type="ARBA" id="ARBA00002591"/>
    </source>
</evidence>
<keyword evidence="6" id="KW-0282">Flagellum</keyword>
<proteinExistence type="inferred from homology"/>
<dbReference type="STRING" id="81479.RA876_03485"/>
<dbReference type="GO" id="GO:0071973">
    <property type="term" value="P:bacterial-type flagellum-dependent cell motility"/>
    <property type="evidence" value="ECO:0007669"/>
    <property type="project" value="InterPro"/>
</dbReference>
<keyword evidence="4 5" id="KW-0975">Bacterial flagellum</keyword>
<dbReference type="NCBIfam" id="NF003676">
    <property type="entry name" value="PRK05303.1"/>
    <property type="match status" value="1"/>
</dbReference>
<dbReference type="GO" id="GO:0030288">
    <property type="term" value="C:outer membrane-bounded periplasmic space"/>
    <property type="evidence" value="ECO:0007669"/>
    <property type="project" value="InterPro"/>
</dbReference>
<evidence type="ECO:0000313" key="6">
    <source>
        <dbReference type="EMBL" id="OLP07077.1"/>
    </source>
</evidence>
<comment type="function">
    <text evidence="1 5">Assembles around the rod to form the L-ring and probably protects the motor/basal body from shearing forces during rotation.</text>
</comment>
<comment type="subcellular location">
    <subcellularLocation>
        <location evidence="2 5">Bacterial flagellum basal body</location>
    </subcellularLocation>
</comment>
<keyword evidence="6" id="KW-0969">Cilium</keyword>
<keyword evidence="7" id="KW-1185">Reference proteome</keyword>
<evidence type="ECO:0000256" key="2">
    <source>
        <dbReference type="ARBA" id="ARBA00004117"/>
    </source>
</evidence>
<dbReference type="RefSeq" id="WP_075586191.1">
    <property type="nucleotide sequence ID" value="NZ_MSYM01000011.1"/>
</dbReference>
<dbReference type="AlphaFoldDB" id="A0A1Q8YGI4"/>
<accession>A0A1Q8YGI4</accession>
<dbReference type="Proteomes" id="UP000185911">
    <property type="component" value="Unassembled WGS sequence"/>
</dbReference>
<dbReference type="HAMAP" id="MF_00416">
    <property type="entry name" value="FlgI"/>
    <property type="match status" value="1"/>
</dbReference>
<dbReference type="InterPro" id="IPR001782">
    <property type="entry name" value="Flag_FlgI"/>
</dbReference>
<organism evidence="6 7">
    <name type="scientific">Rhodoferax antarcticus ANT.BR</name>
    <dbReference type="NCBI Taxonomy" id="1111071"/>
    <lineage>
        <taxon>Bacteria</taxon>
        <taxon>Pseudomonadati</taxon>
        <taxon>Pseudomonadota</taxon>
        <taxon>Betaproteobacteria</taxon>
        <taxon>Burkholderiales</taxon>
        <taxon>Comamonadaceae</taxon>
        <taxon>Rhodoferax</taxon>
    </lineage>
</organism>
<dbReference type="PANTHER" id="PTHR30381:SF0">
    <property type="entry name" value="FLAGELLAR P-RING PROTEIN"/>
    <property type="match status" value="1"/>
</dbReference>
<sequence>MHAIANTSLPTPSTRRPGVWFLAVLAFLLASSLLGTANAARIKEVAAVEGVRSNQLTGFGLVVGLDGTGDQTTQMPYTSQGMTNYLQQLGITLPTASVSQLQMKNVAAVLVTAELPAFARPGQAIDVNVSSMGNSKSIKGGTLISTPLKGADGEIYAMAQGNLVVAGAGAAAGGSKVQVNHLSAGRIPNGAQVERVVPTPLQESNGITLGLQASDFQTARGVALAINKRFGAGIAQALDGRTIRVSAPTDPNARVTFMAELEELPVENSVPSAKVVINARTGSIVMNQAVSLGACAIAHGNLSISISTTPTVSQPNALSAGQTVVTQKSDIQIKQEPGMLIQLPAAPQLSDVVRALNSLGATPQDLLAILQAIKAAGALNAELEVI</sequence>
<evidence type="ECO:0000256" key="3">
    <source>
        <dbReference type="ARBA" id="ARBA00022729"/>
    </source>
</evidence>
<dbReference type="PANTHER" id="PTHR30381">
    <property type="entry name" value="FLAGELLAR P-RING PERIPLASMIC PROTEIN FLGI"/>
    <property type="match status" value="1"/>
</dbReference>
<comment type="subunit">
    <text evidence="5">The basal body constitutes a major portion of the flagellar organelle and consists of four rings (L,P,S, and M) mounted on a central rod.</text>
</comment>
<protein>
    <recommendedName>
        <fullName evidence="5">Flagellar P-ring protein</fullName>
    </recommendedName>
    <alternativeName>
        <fullName evidence="5">Basal body P-ring protein</fullName>
    </alternativeName>
</protein>
<dbReference type="GO" id="GO:0005198">
    <property type="term" value="F:structural molecule activity"/>
    <property type="evidence" value="ECO:0007669"/>
    <property type="project" value="InterPro"/>
</dbReference>
<evidence type="ECO:0000256" key="4">
    <source>
        <dbReference type="ARBA" id="ARBA00023143"/>
    </source>
</evidence>